<dbReference type="Gene3D" id="1.10.1130.10">
    <property type="entry name" value="Flavocytochrome C3, Chain A"/>
    <property type="match status" value="2"/>
</dbReference>
<proteinExistence type="predicted"/>
<evidence type="ECO:0000259" key="2">
    <source>
        <dbReference type="Pfam" id="PF13435"/>
    </source>
</evidence>
<reference evidence="3 4" key="1">
    <citation type="journal article" date="2017" name="ISME J.">
        <title>Energy and carbon metabolisms in a deep terrestrial subsurface fluid microbial community.</title>
        <authorList>
            <person name="Momper L."/>
            <person name="Jungbluth S.P."/>
            <person name="Lee M.D."/>
            <person name="Amend J.P."/>
        </authorList>
    </citation>
    <scope>NUCLEOTIDE SEQUENCE [LARGE SCALE GENOMIC DNA]</scope>
    <source>
        <strain evidence="3">SURF_17</strain>
    </source>
</reference>
<feature type="domain" description="Cytochrome c-552/4" evidence="2">
    <location>
        <begin position="203"/>
        <end position="282"/>
    </location>
</feature>
<dbReference type="Proteomes" id="UP000285961">
    <property type="component" value="Unassembled WGS sequence"/>
</dbReference>
<dbReference type="SUPFAM" id="SSF48695">
    <property type="entry name" value="Multiheme cytochromes"/>
    <property type="match status" value="1"/>
</dbReference>
<keyword evidence="1" id="KW-0732">Signal</keyword>
<name>A0A419F3Z7_9BACT</name>
<comment type="caution">
    <text evidence="3">The sequence shown here is derived from an EMBL/GenBank/DDBJ whole genome shotgun (WGS) entry which is preliminary data.</text>
</comment>
<protein>
    <recommendedName>
        <fullName evidence="2">Cytochrome c-552/4 domain-containing protein</fullName>
    </recommendedName>
</protein>
<accession>A0A419F3Z7</accession>
<dbReference type="InterPro" id="IPR051829">
    <property type="entry name" value="Multiheme_Cytochr_ET"/>
</dbReference>
<dbReference type="InterPro" id="IPR036280">
    <property type="entry name" value="Multihaem_cyt_sf"/>
</dbReference>
<dbReference type="Pfam" id="PF13435">
    <property type="entry name" value="Cytochrome_C554"/>
    <property type="match status" value="2"/>
</dbReference>
<sequence length="351" mass="39341">MSRIRIIGMLLVALAVLWLAGGTFGEDETGVSGQSTQAAEACVYVGVKKCAFCHVRLDDSLRTWAITKHANALAVLSTPEARKHSKNPEQDPKCLKCHVTGMETDRMHGADIVEGEFVGVQCEMCHGPGQLYRAEMARALPKEHELDKQECTRRGLVIPNEQTCRKCHNEECPVFTGFDFEEAVKMIKHGEKQAKCEYIGQEKCTFCHVRVDESASTWVIMKHINAFSILKTKLAQKFSKDPVHDEKCLECHSTGLNVPGGYTMDDPAGKMLEGVQCEMCHGWGYSYVEVMAKAKVLGVYDVRDDCFRHGLVIPDEKVCLRCHNERCPVFTGFDFEASLKQLRHGQAFKKH</sequence>
<gene>
    <name evidence="3" type="ORF">C4532_04930</name>
</gene>
<dbReference type="AlphaFoldDB" id="A0A419F3Z7"/>
<evidence type="ECO:0000313" key="3">
    <source>
        <dbReference type="EMBL" id="RJP73117.1"/>
    </source>
</evidence>
<feature type="domain" description="Cytochrome c-552/4" evidence="2">
    <location>
        <begin position="49"/>
        <end position="127"/>
    </location>
</feature>
<evidence type="ECO:0000313" key="4">
    <source>
        <dbReference type="Proteomes" id="UP000285961"/>
    </source>
</evidence>
<evidence type="ECO:0000256" key="1">
    <source>
        <dbReference type="ARBA" id="ARBA00022729"/>
    </source>
</evidence>
<organism evidence="3 4">
    <name type="scientific">Candidatus Abyssobacteria bacterium SURF_17</name>
    <dbReference type="NCBI Taxonomy" id="2093361"/>
    <lineage>
        <taxon>Bacteria</taxon>
        <taxon>Pseudomonadati</taxon>
        <taxon>Candidatus Hydrogenedentota</taxon>
        <taxon>Candidatus Abyssobacteria</taxon>
    </lineage>
</organism>
<dbReference type="EMBL" id="QZKI01000032">
    <property type="protein sequence ID" value="RJP73117.1"/>
    <property type="molecule type" value="Genomic_DNA"/>
</dbReference>
<dbReference type="InterPro" id="IPR023155">
    <property type="entry name" value="Cyt_c-552/4"/>
</dbReference>
<dbReference type="PANTHER" id="PTHR35038">
    <property type="entry name" value="DISSIMILATORY SULFITE REDUCTASE SIRA"/>
    <property type="match status" value="1"/>
</dbReference>